<keyword evidence="1" id="KW-1133">Transmembrane helix</keyword>
<dbReference type="AlphaFoldDB" id="A0AAD7N016"/>
<reference evidence="2" key="1">
    <citation type="submission" date="2023-03" db="EMBL/GenBank/DDBJ databases">
        <title>Massive genome expansion in bonnet fungi (Mycena s.s.) driven by repeated elements and novel gene families across ecological guilds.</title>
        <authorList>
            <consortium name="Lawrence Berkeley National Laboratory"/>
            <person name="Harder C.B."/>
            <person name="Miyauchi S."/>
            <person name="Viragh M."/>
            <person name="Kuo A."/>
            <person name="Thoen E."/>
            <person name="Andreopoulos B."/>
            <person name="Lu D."/>
            <person name="Skrede I."/>
            <person name="Drula E."/>
            <person name="Henrissat B."/>
            <person name="Morin E."/>
            <person name="Kohler A."/>
            <person name="Barry K."/>
            <person name="LaButti K."/>
            <person name="Morin E."/>
            <person name="Salamov A."/>
            <person name="Lipzen A."/>
            <person name="Mereny Z."/>
            <person name="Hegedus B."/>
            <person name="Baldrian P."/>
            <person name="Stursova M."/>
            <person name="Weitz H."/>
            <person name="Taylor A."/>
            <person name="Grigoriev I.V."/>
            <person name="Nagy L.G."/>
            <person name="Martin F."/>
            <person name="Kauserud H."/>
        </authorList>
    </citation>
    <scope>NUCLEOTIDE SEQUENCE</scope>
    <source>
        <strain evidence="2">CBHHK182m</strain>
    </source>
</reference>
<keyword evidence="1" id="KW-0812">Transmembrane</keyword>
<keyword evidence="1" id="KW-0472">Membrane</keyword>
<proteinExistence type="predicted"/>
<dbReference type="EMBL" id="JARKIB010000102">
    <property type="protein sequence ID" value="KAJ7740598.1"/>
    <property type="molecule type" value="Genomic_DNA"/>
</dbReference>
<protein>
    <submittedName>
        <fullName evidence="2">Uncharacterized protein</fullName>
    </submittedName>
</protein>
<feature type="transmembrane region" description="Helical" evidence="1">
    <location>
        <begin position="301"/>
        <end position="320"/>
    </location>
</feature>
<name>A0AAD7N016_9AGAR</name>
<accession>A0AAD7N016</accession>
<dbReference type="Proteomes" id="UP001215598">
    <property type="component" value="Unassembled WGS sequence"/>
</dbReference>
<gene>
    <name evidence="2" type="ORF">B0H16DRAFT_1694242</name>
</gene>
<comment type="caution">
    <text evidence="2">The sequence shown here is derived from an EMBL/GenBank/DDBJ whole genome shotgun (WGS) entry which is preliminary data.</text>
</comment>
<feature type="transmembrane region" description="Helical" evidence="1">
    <location>
        <begin position="103"/>
        <end position="125"/>
    </location>
</feature>
<sequence length="334" mass="39071">MVLLSLGAGIFVAYLVPSLRVLHPLQTFGADTVRIVEREFLEEWTWAASNLSALATHIPLHGRQYAKIILLALASHFACITLRSPVRRMYRHMHFLGRKLWETVLVVVVVPWSVIVAIPQLRWIFWTLWYFGAIPTTNDINQNILRIPRYLSFLAANQPVDTMILGPATIHAAIICLSFLLPGVYRIPGITIRCLFRRSQQRFCLEYTVWYTIFYTLALVIIGYHALPAQLKPIFWRSFFCRDARSQFFLFFWRELQTHQAWKSAQKQDFAILAPKLPHAFMQELRPASELWGSLPWPQKFLIIAPAVLFYIYSDVIPNVRRLRRIYVRWRNMA</sequence>
<evidence type="ECO:0000256" key="1">
    <source>
        <dbReference type="SAM" id="Phobius"/>
    </source>
</evidence>
<evidence type="ECO:0000313" key="2">
    <source>
        <dbReference type="EMBL" id="KAJ7740598.1"/>
    </source>
</evidence>
<keyword evidence="3" id="KW-1185">Reference proteome</keyword>
<feature type="transmembrane region" description="Helical" evidence="1">
    <location>
        <begin position="164"/>
        <end position="187"/>
    </location>
</feature>
<feature type="transmembrane region" description="Helical" evidence="1">
    <location>
        <begin position="64"/>
        <end position="82"/>
    </location>
</feature>
<feature type="transmembrane region" description="Helical" evidence="1">
    <location>
        <begin position="208"/>
        <end position="227"/>
    </location>
</feature>
<organism evidence="2 3">
    <name type="scientific">Mycena metata</name>
    <dbReference type="NCBI Taxonomy" id="1033252"/>
    <lineage>
        <taxon>Eukaryota</taxon>
        <taxon>Fungi</taxon>
        <taxon>Dikarya</taxon>
        <taxon>Basidiomycota</taxon>
        <taxon>Agaricomycotina</taxon>
        <taxon>Agaricomycetes</taxon>
        <taxon>Agaricomycetidae</taxon>
        <taxon>Agaricales</taxon>
        <taxon>Marasmiineae</taxon>
        <taxon>Mycenaceae</taxon>
        <taxon>Mycena</taxon>
    </lineage>
</organism>
<evidence type="ECO:0000313" key="3">
    <source>
        <dbReference type="Proteomes" id="UP001215598"/>
    </source>
</evidence>